<dbReference type="InterPro" id="IPR013221">
    <property type="entry name" value="Mur_ligase_cen"/>
</dbReference>
<protein>
    <recommendedName>
        <fullName evidence="3">tetrahydrofolate synthase</fullName>
        <ecNumber evidence="3">6.3.2.17</ecNumber>
    </recommendedName>
</protein>
<reference evidence="12" key="1">
    <citation type="journal article" date="2021" name="PeerJ">
        <title>Extensive microbial diversity within the chicken gut microbiome revealed by metagenomics and culture.</title>
        <authorList>
            <person name="Gilroy R."/>
            <person name="Ravi A."/>
            <person name="Getino M."/>
            <person name="Pursley I."/>
            <person name="Horton D.L."/>
            <person name="Alikhan N.F."/>
            <person name="Baker D."/>
            <person name="Gharbi K."/>
            <person name="Hall N."/>
            <person name="Watson M."/>
            <person name="Adriaenssens E.M."/>
            <person name="Foster-Nyarko E."/>
            <person name="Jarju S."/>
            <person name="Secka A."/>
            <person name="Antonio M."/>
            <person name="Oren A."/>
            <person name="Chaudhuri R.R."/>
            <person name="La Ragione R."/>
            <person name="Hildebrand F."/>
            <person name="Pallen M.J."/>
        </authorList>
    </citation>
    <scope>NUCLEOTIDE SEQUENCE</scope>
    <source>
        <strain evidence="12">CHK160-4876</strain>
    </source>
</reference>
<evidence type="ECO:0000256" key="2">
    <source>
        <dbReference type="ARBA" id="ARBA00008276"/>
    </source>
</evidence>
<dbReference type="Gene3D" id="3.90.190.20">
    <property type="entry name" value="Mur ligase, C-terminal domain"/>
    <property type="match status" value="1"/>
</dbReference>
<proteinExistence type="inferred from homology"/>
<evidence type="ECO:0000256" key="4">
    <source>
        <dbReference type="ARBA" id="ARBA00022598"/>
    </source>
</evidence>
<comment type="catalytic activity">
    <reaction evidence="9">
        <text>(6S)-5,6,7,8-tetrahydrofolyl-(gamma-L-Glu)(n) + L-glutamate + ATP = (6S)-5,6,7,8-tetrahydrofolyl-(gamma-L-Glu)(n+1) + ADP + phosphate + H(+)</text>
        <dbReference type="Rhea" id="RHEA:10580"/>
        <dbReference type="Rhea" id="RHEA-COMP:14738"/>
        <dbReference type="Rhea" id="RHEA-COMP:14740"/>
        <dbReference type="ChEBI" id="CHEBI:15378"/>
        <dbReference type="ChEBI" id="CHEBI:29985"/>
        <dbReference type="ChEBI" id="CHEBI:30616"/>
        <dbReference type="ChEBI" id="CHEBI:43474"/>
        <dbReference type="ChEBI" id="CHEBI:141005"/>
        <dbReference type="ChEBI" id="CHEBI:456216"/>
        <dbReference type="EC" id="6.3.2.17"/>
    </reaction>
</comment>
<dbReference type="PANTHER" id="PTHR11136">
    <property type="entry name" value="FOLYLPOLYGLUTAMATE SYNTHASE-RELATED"/>
    <property type="match status" value="1"/>
</dbReference>
<reference evidence="12" key="2">
    <citation type="submission" date="2021-09" db="EMBL/GenBank/DDBJ databases">
        <authorList>
            <person name="Gilroy R."/>
        </authorList>
    </citation>
    <scope>NUCLEOTIDE SEQUENCE</scope>
    <source>
        <strain evidence="12">CHK160-4876</strain>
    </source>
</reference>
<keyword evidence="5" id="KW-0479">Metal-binding</keyword>
<comment type="cofactor">
    <cofactor evidence="1">
        <name>Mg(2+)</name>
        <dbReference type="ChEBI" id="CHEBI:18420"/>
    </cofactor>
</comment>
<keyword evidence="6 10" id="KW-0547">Nucleotide-binding</keyword>
<dbReference type="GO" id="GO:0005524">
    <property type="term" value="F:ATP binding"/>
    <property type="evidence" value="ECO:0007669"/>
    <property type="project" value="UniProtKB-KW"/>
</dbReference>
<dbReference type="InterPro" id="IPR001645">
    <property type="entry name" value="Folylpolyglutamate_synth"/>
</dbReference>
<dbReference type="InterPro" id="IPR036565">
    <property type="entry name" value="Mur-like_cat_sf"/>
</dbReference>
<evidence type="ECO:0000256" key="6">
    <source>
        <dbReference type="ARBA" id="ARBA00022741"/>
    </source>
</evidence>
<name>A0A921ND61_9BACL</name>
<evidence type="ECO:0000256" key="7">
    <source>
        <dbReference type="ARBA" id="ARBA00022840"/>
    </source>
</evidence>
<dbReference type="GO" id="GO:0008841">
    <property type="term" value="F:dihydrofolate synthase activity"/>
    <property type="evidence" value="ECO:0007669"/>
    <property type="project" value="TreeGrafter"/>
</dbReference>
<dbReference type="GO" id="GO:0046872">
    <property type="term" value="F:metal ion binding"/>
    <property type="evidence" value="ECO:0007669"/>
    <property type="project" value="UniProtKB-KW"/>
</dbReference>
<dbReference type="PIRSF" id="PIRSF001563">
    <property type="entry name" value="Folylpolyglu_synth"/>
    <property type="match status" value="1"/>
</dbReference>
<evidence type="ECO:0000256" key="3">
    <source>
        <dbReference type="ARBA" id="ARBA00013025"/>
    </source>
</evidence>
<evidence type="ECO:0000256" key="10">
    <source>
        <dbReference type="PIRNR" id="PIRNR001563"/>
    </source>
</evidence>
<dbReference type="EC" id="6.3.2.17" evidence="3"/>
<dbReference type="AlphaFoldDB" id="A0A921ND61"/>
<dbReference type="NCBIfam" id="TIGR01499">
    <property type="entry name" value="folC"/>
    <property type="match status" value="1"/>
</dbReference>
<evidence type="ECO:0000313" key="13">
    <source>
        <dbReference type="Proteomes" id="UP000700212"/>
    </source>
</evidence>
<keyword evidence="4 10" id="KW-0436">Ligase</keyword>
<dbReference type="SUPFAM" id="SSF53623">
    <property type="entry name" value="MurD-like peptide ligases, catalytic domain"/>
    <property type="match status" value="1"/>
</dbReference>
<dbReference type="GO" id="GO:0005737">
    <property type="term" value="C:cytoplasm"/>
    <property type="evidence" value="ECO:0007669"/>
    <property type="project" value="TreeGrafter"/>
</dbReference>
<comment type="similarity">
    <text evidence="2 10">Belongs to the folylpolyglutamate synthase family.</text>
</comment>
<dbReference type="FunFam" id="3.40.1190.10:FF:000011">
    <property type="entry name" value="Folylpolyglutamate synthase/dihydrofolate synthase"/>
    <property type="match status" value="1"/>
</dbReference>
<keyword evidence="8" id="KW-0460">Magnesium</keyword>
<comment type="caution">
    <text evidence="12">The sequence shown here is derived from an EMBL/GenBank/DDBJ whole genome shotgun (WGS) entry which is preliminary data.</text>
</comment>
<feature type="domain" description="Mur ligase central" evidence="11">
    <location>
        <begin position="46"/>
        <end position="270"/>
    </location>
</feature>
<sequence length="427" mass="47423">MFRTMEQCTEKIFSLRKVKDARPHEQLRRILQLLGNPEATLQFVHVAGSNGKGSTIAMLRALCEASGLRVGVFTSPHLTRVNERIVVDGMEITDEAFLRHMNRLDEIIQTHFNGAYPNFFEVVTIIAFMHFAEMKPAIVLLETGLGGRLDATNVITPLVAIITTISLEHTELLGDTYALIAKEKAGIIKPGVPVVTGVQNKEALAVIQQVAHENAAPCYALYANFDAKAIVQYETAQRFDYVAKGITWSGLELTMQGTHQAYNAAVALTAMRCLTEELHFVFKESIAKFALTHVNWAGRFEVVDDIVLDGAHNVEGVTSLLDTLASVYPDTPFDVLYASLQGKDYTTAIALIEERAKSMMFTQMAMPNAVPMLSLYEIAKHPKKMLVPRWQDVITNHTPGRLLVVTGSLYFVAEVRKFMLNRVGGRK</sequence>
<evidence type="ECO:0000313" key="12">
    <source>
        <dbReference type="EMBL" id="HJH11338.1"/>
    </source>
</evidence>
<dbReference type="EMBL" id="DYTV01000090">
    <property type="protein sequence ID" value="HJH11338.1"/>
    <property type="molecule type" value="Genomic_DNA"/>
</dbReference>
<keyword evidence="7 10" id="KW-0067">ATP-binding</keyword>
<dbReference type="Gene3D" id="3.40.1190.10">
    <property type="entry name" value="Mur-like, catalytic domain"/>
    <property type="match status" value="1"/>
</dbReference>
<dbReference type="InterPro" id="IPR036615">
    <property type="entry name" value="Mur_ligase_C_dom_sf"/>
</dbReference>
<dbReference type="Proteomes" id="UP000700212">
    <property type="component" value="Unassembled WGS sequence"/>
</dbReference>
<gene>
    <name evidence="12" type="ORF">K8V30_06610</name>
</gene>
<dbReference type="SUPFAM" id="SSF53244">
    <property type="entry name" value="MurD-like peptide ligases, peptide-binding domain"/>
    <property type="match status" value="1"/>
</dbReference>
<evidence type="ECO:0000259" key="11">
    <source>
        <dbReference type="Pfam" id="PF08245"/>
    </source>
</evidence>
<dbReference type="Pfam" id="PF08245">
    <property type="entry name" value="Mur_ligase_M"/>
    <property type="match status" value="1"/>
</dbReference>
<evidence type="ECO:0000256" key="9">
    <source>
        <dbReference type="ARBA" id="ARBA00047493"/>
    </source>
</evidence>
<accession>A0A921ND61</accession>
<dbReference type="PROSITE" id="PS01012">
    <property type="entry name" value="FOLYLPOLYGLU_SYNT_2"/>
    <property type="match status" value="1"/>
</dbReference>
<dbReference type="PANTHER" id="PTHR11136:SF0">
    <property type="entry name" value="DIHYDROFOLATE SYNTHETASE-RELATED"/>
    <property type="match status" value="1"/>
</dbReference>
<dbReference type="GO" id="GO:0004326">
    <property type="term" value="F:tetrahydrofolylpolyglutamate synthase activity"/>
    <property type="evidence" value="ECO:0007669"/>
    <property type="project" value="UniProtKB-EC"/>
</dbReference>
<evidence type="ECO:0000256" key="5">
    <source>
        <dbReference type="ARBA" id="ARBA00022723"/>
    </source>
</evidence>
<evidence type="ECO:0000256" key="8">
    <source>
        <dbReference type="ARBA" id="ARBA00022842"/>
    </source>
</evidence>
<dbReference type="InterPro" id="IPR018109">
    <property type="entry name" value="Folylpolyglutamate_synth_CS"/>
</dbReference>
<evidence type="ECO:0000256" key="1">
    <source>
        <dbReference type="ARBA" id="ARBA00001946"/>
    </source>
</evidence>
<organism evidence="12 13">
    <name type="scientific">Metalysinibacillus jejuensis</name>
    <dbReference type="NCBI Taxonomy" id="914327"/>
    <lineage>
        <taxon>Bacteria</taxon>
        <taxon>Bacillati</taxon>
        <taxon>Bacillota</taxon>
        <taxon>Bacilli</taxon>
        <taxon>Bacillales</taxon>
        <taxon>Caryophanaceae</taxon>
        <taxon>Metalysinibacillus</taxon>
    </lineage>
</organism>